<evidence type="ECO:0000259" key="2">
    <source>
        <dbReference type="Pfam" id="PF14748"/>
    </source>
</evidence>
<dbReference type="OrthoDB" id="10263291at2759"/>
<dbReference type="Gene3D" id="1.10.3730.10">
    <property type="entry name" value="ProC C-terminal domain-like"/>
    <property type="match status" value="1"/>
</dbReference>
<keyword evidence="1" id="KW-0560">Oxidoreductase</keyword>
<name>D7FWF8_ECTSI</name>
<keyword evidence="4" id="KW-1185">Reference proteome</keyword>
<accession>D7FWF8</accession>
<dbReference type="GO" id="GO:0004735">
    <property type="term" value="F:pyrroline-5-carboxylate reductase activity"/>
    <property type="evidence" value="ECO:0007669"/>
    <property type="project" value="TreeGrafter"/>
</dbReference>
<dbReference type="PANTHER" id="PTHR11645:SF0">
    <property type="entry name" value="PYRROLINE-5-CARBOXYLATE REDUCTASE 3"/>
    <property type="match status" value="1"/>
</dbReference>
<dbReference type="InParanoid" id="D7FWF8"/>
<dbReference type="EMBL" id="FN649760">
    <property type="protein sequence ID" value="CBJ32046.1"/>
    <property type="molecule type" value="Genomic_DNA"/>
</dbReference>
<dbReference type="STRING" id="2880.D7FWF8"/>
<dbReference type="AlphaFoldDB" id="D7FWF8"/>
<dbReference type="GO" id="GO:0055129">
    <property type="term" value="P:L-proline biosynthetic process"/>
    <property type="evidence" value="ECO:0007669"/>
    <property type="project" value="TreeGrafter"/>
</dbReference>
<evidence type="ECO:0000313" key="4">
    <source>
        <dbReference type="Proteomes" id="UP000002630"/>
    </source>
</evidence>
<protein>
    <submittedName>
        <fullName evidence="3">Delta-1-pyrroline-5-carboxylate reductase, partial</fullName>
    </submittedName>
</protein>
<dbReference type="InterPro" id="IPR029036">
    <property type="entry name" value="P5CR_dimer"/>
</dbReference>
<gene>
    <name evidence="3" type="primary">P5CR</name>
    <name evidence="3" type="ORF">Esi_0305_0008</name>
</gene>
<feature type="domain" description="Pyrroline-5-carboxylate reductase dimerisation" evidence="2">
    <location>
        <begin position="4"/>
        <end position="57"/>
    </location>
</feature>
<sequence>MVVKLAAQTVKGAAEMVLETEEHPAILKDNVCAAWGGLTIAAIESLEKNGFRSQATRGI</sequence>
<proteinExistence type="predicted"/>
<evidence type="ECO:0000313" key="3">
    <source>
        <dbReference type="EMBL" id="CBJ32046.1"/>
    </source>
</evidence>
<dbReference type="InterPro" id="IPR008927">
    <property type="entry name" value="6-PGluconate_DH-like_C_sf"/>
</dbReference>
<organism evidence="3 4">
    <name type="scientific">Ectocarpus siliculosus</name>
    <name type="common">Brown alga</name>
    <name type="synonym">Conferva siliculosa</name>
    <dbReference type="NCBI Taxonomy" id="2880"/>
    <lineage>
        <taxon>Eukaryota</taxon>
        <taxon>Sar</taxon>
        <taxon>Stramenopiles</taxon>
        <taxon>Ochrophyta</taxon>
        <taxon>PX clade</taxon>
        <taxon>Phaeophyceae</taxon>
        <taxon>Ectocarpales</taxon>
        <taxon>Ectocarpaceae</taxon>
        <taxon>Ectocarpus</taxon>
    </lineage>
</organism>
<evidence type="ECO:0000256" key="1">
    <source>
        <dbReference type="ARBA" id="ARBA00023002"/>
    </source>
</evidence>
<dbReference type="PANTHER" id="PTHR11645">
    <property type="entry name" value="PYRROLINE-5-CARBOXYLATE REDUCTASE"/>
    <property type="match status" value="1"/>
</dbReference>
<reference evidence="3 4" key="1">
    <citation type="journal article" date="2010" name="Nature">
        <title>The Ectocarpus genome and the independent evolution of multicellularity in brown algae.</title>
        <authorList>
            <person name="Cock J.M."/>
            <person name="Sterck L."/>
            <person name="Rouze P."/>
            <person name="Scornet D."/>
            <person name="Allen A.E."/>
            <person name="Amoutzias G."/>
            <person name="Anthouard V."/>
            <person name="Artiguenave F."/>
            <person name="Aury J.M."/>
            <person name="Badger J.H."/>
            <person name="Beszteri B."/>
            <person name="Billiau K."/>
            <person name="Bonnet E."/>
            <person name="Bothwell J.H."/>
            <person name="Bowler C."/>
            <person name="Boyen C."/>
            <person name="Brownlee C."/>
            <person name="Carrano C.J."/>
            <person name="Charrier B."/>
            <person name="Cho G.Y."/>
            <person name="Coelho S.M."/>
            <person name="Collen J."/>
            <person name="Corre E."/>
            <person name="Da Silva C."/>
            <person name="Delage L."/>
            <person name="Delaroque N."/>
            <person name="Dittami S.M."/>
            <person name="Doulbeau S."/>
            <person name="Elias M."/>
            <person name="Farnham G."/>
            <person name="Gachon C.M."/>
            <person name="Gschloessl B."/>
            <person name="Heesch S."/>
            <person name="Jabbari K."/>
            <person name="Jubin C."/>
            <person name="Kawai H."/>
            <person name="Kimura K."/>
            <person name="Kloareg B."/>
            <person name="Kupper F.C."/>
            <person name="Lang D."/>
            <person name="Le Bail A."/>
            <person name="Leblanc C."/>
            <person name="Lerouge P."/>
            <person name="Lohr M."/>
            <person name="Lopez P.J."/>
            <person name="Martens C."/>
            <person name="Maumus F."/>
            <person name="Michel G."/>
            <person name="Miranda-Saavedra D."/>
            <person name="Morales J."/>
            <person name="Moreau H."/>
            <person name="Motomura T."/>
            <person name="Nagasato C."/>
            <person name="Napoli C.A."/>
            <person name="Nelson D.R."/>
            <person name="Nyvall-Collen P."/>
            <person name="Peters A.F."/>
            <person name="Pommier C."/>
            <person name="Potin P."/>
            <person name="Poulain J."/>
            <person name="Quesneville H."/>
            <person name="Read B."/>
            <person name="Rensing S.A."/>
            <person name="Ritter A."/>
            <person name="Rousvoal S."/>
            <person name="Samanta M."/>
            <person name="Samson G."/>
            <person name="Schroeder D.C."/>
            <person name="Segurens B."/>
            <person name="Strittmatter M."/>
            <person name="Tonon T."/>
            <person name="Tregear J.W."/>
            <person name="Valentin K."/>
            <person name="von Dassow P."/>
            <person name="Yamagishi T."/>
            <person name="Van de Peer Y."/>
            <person name="Wincker P."/>
        </authorList>
    </citation>
    <scope>NUCLEOTIDE SEQUENCE [LARGE SCALE GENOMIC DNA]</scope>
    <source>
        <strain evidence="4">Ec32 / CCAP1310/4</strain>
    </source>
</reference>
<dbReference type="SUPFAM" id="SSF48179">
    <property type="entry name" value="6-phosphogluconate dehydrogenase C-terminal domain-like"/>
    <property type="match status" value="1"/>
</dbReference>
<dbReference type="Proteomes" id="UP000002630">
    <property type="component" value="Unassembled WGS sequence"/>
</dbReference>
<dbReference type="Pfam" id="PF14748">
    <property type="entry name" value="P5CR_dimer"/>
    <property type="match status" value="1"/>
</dbReference>